<keyword evidence="4" id="KW-1185">Reference proteome</keyword>
<feature type="domain" description="Transposase IS204/IS1001/IS1096/IS1165 zinc-finger" evidence="2">
    <location>
        <begin position="49"/>
        <end position="95"/>
    </location>
</feature>
<gene>
    <name evidence="3" type="ORF">CLOSPI_00600</name>
</gene>
<name>B1C073_9FIRM</name>
<dbReference type="eggNOG" id="COG3464">
    <property type="taxonomic scope" value="Bacteria"/>
</dbReference>
<reference evidence="3" key="1">
    <citation type="submission" date="2008-02" db="EMBL/GenBank/DDBJ databases">
        <authorList>
            <person name="Fulton L."/>
            <person name="Clifton S."/>
            <person name="Fulton B."/>
            <person name="Xu J."/>
            <person name="Minx P."/>
            <person name="Pepin K.H."/>
            <person name="Johnson M."/>
            <person name="Thiruvilangam P."/>
            <person name="Bhonagiri V."/>
            <person name="Nash W.E."/>
            <person name="Mardis E.R."/>
            <person name="Wilson R.K."/>
        </authorList>
    </citation>
    <scope>NUCLEOTIDE SEQUENCE [LARGE SCALE GENOMIC DNA]</scope>
    <source>
        <strain evidence="3">DSM 1552</strain>
    </source>
</reference>
<dbReference type="InterPro" id="IPR047951">
    <property type="entry name" value="Transpos_ISL3"/>
</dbReference>
<dbReference type="GeneID" id="94016618"/>
<dbReference type="HOGENOM" id="CLU_041900_1_1_9"/>
<dbReference type="EMBL" id="ABIK02000005">
    <property type="protein sequence ID" value="EDS75563.1"/>
    <property type="molecule type" value="Genomic_DNA"/>
</dbReference>
<dbReference type="PANTHER" id="PTHR33498:SF1">
    <property type="entry name" value="TRANSPOSASE FOR INSERTION SEQUENCE ELEMENT IS1557"/>
    <property type="match status" value="1"/>
</dbReference>
<dbReference type="NCBIfam" id="NF033550">
    <property type="entry name" value="transpos_ISL3"/>
    <property type="match status" value="1"/>
</dbReference>
<evidence type="ECO:0000259" key="2">
    <source>
        <dbReference type="Pfam" id="PF14690"/>
    </source>
</evidence>
<dbReference type="Proteomes" id="UP000004910">
    <property type="component" value="Unassembled WGS sequence"/>
</dbReference>
<sequence length="467" mass="55755">MCDTSTVPKNVISQNDFLQFFNLENKDIESFAISHQKDDLHIAVTLARKPHRCPVCLNMTDQVKDYSTKTITHSVLTSHRCVIDYRARRYRCKKCNKTFYELNPFSVAGSRISLATVYNILRDLKHPAATFKDVAQRYHISQTTAAHIFDSFVCMSRRQLPQYLCIDEVYAFKSEKSRYICVLLDFQSQNIVDVLPSRRKQVLMDYFFNIPLSERKKVKVVSFDMWESYRVVSKIMFPDALCAVDHYHVKQEFHRKLDKVRINSMNRYYSRKNYLNKKENLTEAEKNELSEVSRHYYVLKKFHWMLFSNNNKCIYDPNVEKKYNKVLQGYFNYYDIFDYMIRDDRELDLAYDLKYQLDVFYRDSSYDSAKKNIDELITLFKSSPIKEMKDFANTLTKWKREIVNSFIRADGKRISNGIIENRNKSIKLLKHSSNGYLNWHRFKNRVMYCLNDDATYHMYPIKNTDIK</sequence>
<reference evidence="3" key="2">
    <citation type="submission" date="2014-06" db="EMBL/GenBank/DDBJ databases">
        <title>Draft genome sequence of Clostridium spiroforme (DSM 1552).</title>
        <authorList>
            <person name="Sudarsanam P."/>
            <person name="Ley R."/>
            <person name="Guruge J."/>
            <person name="Turnbaugh P.J."/>
            <person name="Mahowald M."/>
            <person name="Liep D."/>
            <person name="Gordon J."/>
        </authorList>
    </citation>
    <scope>NUCLEOTIDE SEQUENCE</scope>
    <source>
        <strain evidence="3">DSM 1552</strain>
    </source>
</reference>
<evidence type="ECO:0000313" key="4">
    <source>
        <dbReference type="Proteomes" id="UP000004910"/>
    </source>
</evidence>
<organism evidence="3 4">
    <name type="scientific">Thomasclavelia spiroformis DSM 1552</name>
    <dbReference type="NCBI Taxonomy" id="428126"/>
    <lineage>
        <taxon>Bacteria</taxon>
        <taxon>Bacillati</taxon>
        <taxon>Bacillota</taxon>
        <taxon>Erysipelotrichia</taxon>
        <taxon>Erysipelotrichales</taxon>
        <taxon>Coprobacillaceae</taxon>
        <taxon>Thomasclavelia</taxon>
    </lineage>
</organism>
<feature type="domain" description="Transposase IS204/IS1001/IS1096/IS1165 DDE" evidence="1">
    <location>
        <begin position="164"/>
        <end position="446"/>
    </location>
</feature>
<evidence type="ECO:0000313" key="3">
    <source>
        <dbReference type="EMBL" id="EDS75563.1"/>
    </source>
</evidence>
<dbReference type="InterPro" id="IPR029261">
    <property type="entry name" value="Transposase_Znf"/>
</dbReference>
<dbReference type="Pfam" id="PF01610">
    <property type="entry name" value="DDE_Tnp_ISL3"/>
    <property type="match status" value="1"/>
</dbReference>
<dbReference type="InterPro" id="IPR002560">
    <property type="entry name" value="Transposase_DDE"/>
</dbReference>
<comment type="caution">
    <text evidence="3">The sequence shown here is derived from an EMBL/GenBank/DDBJ whole genome shotgun (WGS) entry which is preliminary data.</text>
</comment>
<dbReference type="RefSeq" id="WP_004609045.1">
    <property type="nucleotide sequence ID" value="NZ_CP102275.1"/>
</dbReference>
<protein>
    <submittedName>
        <fullName evidence="3">Transposase</fullName>
    </submittedName>
</protein>
<dbReference type="Pfam" id="PF14690">
    <property type="entry name" value="Zn_ribbon_ISL3"/>
    <property type="match status" value="1"/>
</dbReference>
<accession>B1C073</accession>
<evidence type="ECO:0000259" key="1">
    <source>
        <dbReference type="Pfam" id="PF01610"/>
    </source>
</evidence>
<dbReference type="PANTHER" id="PTHR33498">
    <property type="entry name" value="TRANSPOSASE FOR INSERTION SEQUENCE ELEMENT IS1557"/>
    <property type="match status" value="1"/>
</dbReference>
<proteinExistence type="predicted"/>
<dbReference type="AlphaFoldDB" id="B1C073"/>